<feature type="transmembrane region" description="Helical" evidence="1">
    <location>
        <begin position="141"/>
        <end position="165"/>
    </location>
</feature>
<feature type="transmembrane region" description="Helical" evidence="1">
    <location>
        <begin position="95"/>
        <end position="121"/>
    </location>
</feature>
<proteinExistence type="predicted"/>
<keyword evidence="1" id="KW-1133">Transmembrane helix</keyword>
<evidence type="ECO:0000256" key="1">
    <source>
        <dbReference type="SAM" id="Phobius"/>
    </source>
</evidence>
<gene>
    <name evidence="2" type="ORF">JK634_05970</name>
</gene>
<protein>
    <submittedName>
        <fullName evidence="2">Uncharacterized protein</fullName>
    </submittedName>
</protein>
<dbReference type="AlphaFoldDB" id="A0A937FEE5"/>
<dbReference type="EMBL" id="JAESWA010000019">
    <property type="protein sequence ID" value="MBL4931345.1"/>
    <property type="molecule type" value="Genomic_DNA"/>
</dbReference>
<keyword evidence="3" id="KW-1185">Reference proteome</keyword>
<comment type="caution">
    <text evidence="2">The sequence shown here is derived from an EMBL/GenBank/DDBJ whole genome shotgun (WGS) entry which is preliminary data.</text>
</comment>
<accession>A0A937FEE5</accession>
<reference evidence="2" key="1">
    <citation type="submission" date="2021-01" db="EMBL/GenBank/DDBJ databases">
        <title>Genome public.</title>
        <authorList>
            <person name="Liu C."/>
            <person name="Sun Q."/>
        </authorList>
    </citation>
    <scope>NUCLEOTIDE SEQUENCE</scope>
    <source>
        <strain evidence="2">YIM B02565</strain>
    </source>
</reference>
<keyword evidence="1" id="KW-0812">Transmembrane</keyword>
<evidence type="ECO:0000313" key="2">
    <source>
        <dbReference type="EMBL" id="MBL4931345.1"/>
    </source>
</evidence>
<organism evidence="2 3">
    <name type="scientific">Clostridium paridis</name>
    <dbReference type="NCBI Taxonomy" id="2803863"/>
    <lineage>
        <taxon>Bacteria</taxon>
        <taxon>Bacillati</taxon>
        <taxon>Bacillota</taxon>
        <taxon>Clostridia</taxon>
        <taxon>Eubacteriales</taxon>
        <taxon>Clostridiaceae</taxon>
        <taxon>Clostridium</taxon>
    </lineage>
</organism>
<feature type="transmembrane region" description="Helical" evidence="1">
    <location>
        <begin position="12"/>
        <end position="33"/>
    </location>
</feature>
<feature type="transmembrane region" description="Helical" evidence="1">
    <location>
        <begin position="53"/>
        <end position="74"/>
    </location>
</feature>
<feature type="transmembrane region" description="Helical" evidence="1">
    <location>
        <begin position="217"/>
        <end position="236"/>
    </location>
</feature>
<feature type="transmembrane region" description="Helical" evidence="1">
    <location>
        <begin position="172"/>
        <end position="197"/>
    </location>
</feature>
<name>A0A937FEE5_9CLOT</name>
<dbReference type="RefSeq" id="WP_202766727.1">
    <property type="nucleotide sequence ID" value="NZ_JAESWA010000019.1"/>
</dbReference>
<sequence>MRNILKFAYKELKVFYIIEIFLFIVISLVAVFYNKNILVFNPLRGGHEFIFNIIKRYTELILYINLIVSVIMLQKQLTSPRGRLLFLSNISGKKFFGSHIIGFMLIQALFSVVGFGLILVASRFKEVFSNELFSNELFLDFHNIFMLNFNTVAIYIIILFVTTLVRSSISNYAIASIVVIVVNILVTLMFLFINYAYPAIFLPAGTIQFYVNKMFRIVINIPIILIQCILAVALFFRATKVLENKLDIV</sequence>
<dbReference type="Proteomes" id="UP000623681">
    <property type="component" value="Unassembled WGS sequence"/>
</dbReference>
<evidence type="ECO:0000313" key="3">
    <source>
        <dbReference type="Proteomes" id="UP000623681"/>
    </source>
</evidence>
<keyword evidence="1" id="KW-0472">Membrane</keyword>